<dbReference type="EMBL" id="BARW01006098">
    <property type="protein sequence ID" value="GAI86233.1"/>
    <property type="molecule type" value="Genomic_DNA"/>
</dbReference>
<gene>
    <name evidence="2" type="ORF">S12H4_12783</name>
</gene>
<reference evidence="2" key="1">
    <citation type="journal article" date="2014" name="Front. Microbiol.">
        <title>High frequency of phylogenetically diverse reductive dehalogenase-homologous genes in deep subseafloor sedimentary metagenomes.</title>
        <authorList>
            <person name="Kawai M."/>
            <person name="Futagami T."/>
            <person name="Toyoda A."/>
            <person name="Takaki Y."/>
            <person name="Nishi S."/>
            <person name="Hori S."/>
            <person name="Arai W."/>
            <person name="Tsubouchi T."/>
            <person name="Morono Y."/>
            <person name="Uchiyama I."/>
            <person name="Ito T."/>
            <person name="Fujiyama A."/>
            <person name="Inagaki F."/>
            <person name="Takami H."/>
        </authorList>
    </citation>
    <scope>NUCLEOTIDE SEQUENCE</scope>
    <source>
        <strain evidence="2">Expedition CK06-06</strain>
    </source>
</reference>
<proteinExistence type="predicted"/>
<dbReference type="GO" id="GO:0016491">
    <property type="term" value="F:oxidoreductase activity"/>
    <property type="evidence" value="ECO:0007669"/>
    <property type="project" value="UniProtKB-KW"/>
</dbReference>
<protein>
    <recommendedName>
        <fullName evidence="3">Methylenetetrahydrofolate reductase (NAD(P)H)</fullName>
    </recommendedName>
</protein>
<comment type="caution">
    <text evidence="2">The sequence shown here is derived from an EMBL/GenBank/DDBJ whole genome shotgun (WGS) entry which is preliminary data.</text>
</comment>
<dbReference type="Gene3D" id="3.20.20.220">
    <property type="match status" value="1"/>
</dbReference>
<name>X1S002_9ZZZZ</name>
<evidence type="ECO:0008006" key="3">
    <source>
        <dbReference type="Google" id="ProtNLM"/>
    </source>
</evidence>
<evidence type="ECO:0000256" key="1">
    <source>
        <dbReference type="ARBA" id="ARBA00023002"/>
    </source>
</evidence>
<evidence type="ECO:0000313" key="2">
    <source>
        <dbReference type="EMBL" id="GAI86233.1"/>
    </source>
</evidence>
<keyword evidence="1" id="KW-0560">Oxidoreductase</keyword>
<dbReference type="InterPro" id="IPR029041">
    <property type="entry name" value="FAD-linked_oxidoreductase-like"/>
</dbReference>
<dbReference type="SUPFAM" id="SSF51730">
    <property type="entry name" value="FAD-linked oxidoreductase"/>
    <property type="match status" value="1"/>
</dbReference>
<dbReference type="AlphaFoldDB" id="X1S002"/>
<sequence>PDSIIKRLQGAGKGKVAGAGIKFAIEQIEEFREMEGIAGVHLMAIEWEHRVPEIAELAGMLPRPKV</sequence>
<feature type="non-terminal residue" evidence="2">
    <location>
        <position position="1"/>
    </location>
</feature>
<organism evidence="2">
    <name type="scientific">marine sediment metagenome</name>
    <dbReference type="NCBI Taxonomy" id="412755"/>
    <lineage>
        <taxon>unclassified sequences</taxon>
        <taxon>metagenomes</taxon>
        <taxon>ecological metagenomes</taxon>
    </lineage>
</organism>
<accession>X1S002</accession>